<dbReference type="InterPro" id="IPR012865">
    <property type="entry name" value="DUF1642"/>
</dbReference>
<sequence length="239" mass="28148">MNVKKLIEKIEGLNKLYGEKFYVALDDVLDLAKQLDEPETGHADEAPRYVKNVLARLRELPLHDREVWLKSIMGEFEQDFSHAKWREGYEQGKFEGVVEREKVIIPQFVAGIIEYYKGQNATLYDVYKEKNFNKQYNEWLLNEPDAYNKVARAFLDGYELEKEKKYKITLLNRNDGYLYLINQNADLADKYGHFSPVVLLFTKCTNFSKKCYELTKKEVVSHDFGWVFDCKGIQIEEVE</sequence>
<evidence type="ECO:0008006" key="3">
    <source>
        <dbReference type="Google" id="ProtNLM"/>
    </source>
</evidence>
<gene>
    <name evidence="1" type="ORF">B7728_02145</name>
</gene>
<accession>A0A1X1G374</accession>
<dbReference type="RefSeq" id="WP_084851368.1">
    <property type="nucleotide sequence ID" value="NZ_NCUD01000040.1"/>
</dbReference>
<name>A0A1X1G374_STROR</name>
<dbReference type="Pfam" id="PF07852">
    <property type="entry name" value="DUF1642"/>
    <property type="match status" value="1"/>
</dbReference>
<organism evidence="1 2">
    <name type="scientific">Streptococcus oralis subsp. tigurinus</name>
    <dbReference type="NCBI Taxonomy" id="1077464"/>
    <lineage>
        <taxon>Bacteria</taxon>
        <taxon>Bacillati</taxon>
        <taxon>Bacillota</taxon>
        <taxon>Bacilli</taxon>
        <taxon>Lactobacillales</taxon>
        <taxon>Streptococcaceae</taxon>
        <taxon>Streptococcus</taxon>
    </lineage>
</organism>
<comment type="caution">
    <text evidence="1">The sequence shown here is derived from an EMBL/GenBank/DDBJ whole genome shotgun (WGS) entry which is preliminary data.</text>
</comment>
<reference evidence="1 2" key="1">
    <citation type="journal article" date="2016" name="Eur. J. Clin. Microbiol. Infect. Dis.">
        <title>Whole genome sequencing as a tool for phylogenetic analysis of clinical strains of Mitis group streptococci.</title>
        <authorList>
            <person name="Rasmussen L.H."/>
            <person name="Dargis R."/>
            <person name="Hojholt K."/>
            <person name="Christensen J.J."/>
            <person name="Skovgaard O."/>
            <person name="Justesen U.S."/>
            <person name="Rosenvinge F.S."/>
            <person name="Moser C."/>
            <person name="Lukjancenko O."/>
            <person name="Rasmussen S."/>
            <person name="Nielsen X.C."/>
        </authorList>
    </citation>
    <scope>NUCLEOTIDE SEQUENCE [LARGE SCALE GENOMIC DNA]</scope>
    <source>
        <strain evidence="1 2">OD_339823_10</strain>
    </source>
</reference>
<evidence type="ECO:0000313" key="2">
    <source>
        <dbReference type="Proteomes" id="UP000193633"/>
    </source>
</evidence>
<proteinExistence type="predicted"/>
<dbReference type="AlphaFoldDB" id="A0A1X1G374"/>
<dbReference type="EMBL" id="NCUD01000040">
    <property type="protein sequence ID" value="ORO41271.1"/>
    <property type="molecule type" value="Genomic_DNA"/>
</dbReference>
<protein>
    <recommendedName>
        <fullName evidence="3">Phage protein</fullName>
    </recommendedName>
</protein>
<dbReference type="Proteomes" id="UP000193633">
    <property type="component" value="Unassembled WGS sequence"/>
</dbReference>
<evidence type="ECO:0000313" key="1">
    <source>
        <dbReference type="EMBL" id="ORO41271.1"/>
    </source>
</evidence>